<proteinExistence type="predicted"/>
<dbReference type="STRING" id="7260.B4NCF8"/>
<dbReference type="InParanoid" id="B4NCF8"/>
<dbReference type="HOGENOM" id="CLU_1429429_0_0_1"/>
<name>B4NCF8_DROWI</name>
<dbReference type="eggNOG" id="ENOG502R93J">
    <property type="taxonomic scope" value="Eukaryota"/>
</dbReference>
<dbReference type="Proteomes" id="UP000007798">
    <property type="component" value="Unassembled WGS sequence"/>
</dbReference>
<dbReference type="AlphaFoldDB" id="B4NCF8"/>
<protein>
    <submittedName>
        <fullName evidence="2">Uncharacterized protein</fullName>
    </submittedName>
</protein>
<sequence length="282" mass="32270">MDKQPTKQQQQQQQQANRSNNTCFRTIIVYTYTTIEGIVPEYKEEERREQRARLIRALGKFKPQDANPLQFYNCVREFCIMHNCSIDEGMDRAIQTWPTLSMRQRALYNSQRHAELPIPVPRHLIYRAFQMERNGRWSLGRAPVGSNGGQMYTVESYKPPQKISKLRAQLTARKPKYDNLSESMDKSATQKQKKIIKTPAGVQSQSLPGTSRRVRTLTPPELRVPESKRHLRRAKSISNLLSVKSNVKLMKTPRRNGLAVGGDGGDGGIFDEDIEKTSLLAL</sequence>
<dbReference type="OrthoDB" id="7861173at2759"/>
<dbReference type="EMBL" id="CH964239">
    <property type="protein sequence ID" value="EDW82517.2"/>
    <property type="molecule type" value="Genomic_DNA"/>
</dbReference>
<evidence type="ECO:0000313" key="3">
    <source>
        <dbReference type="Proteomes" id="UP000007798"/>
    </source>
</evidence>
<gene>
    <name evidence="2" type="primary">Dwil\GK25845</name>
    <name evidence="2" type="ORF">Dwil_GK25845</name>
</gene>
<feature type="region of interest" description="Disordered" evidence="1">
    <location>
        <begin position="182"/>
        <end position="213"/>
    </location>
</feature>
<organism evidence="2 3">
    <name type="scientific">Drosophila willistoni</name>
    <name type="common">Fruit fly</name>
    <dbReference type="NCBI Taxonomy" id="7260"/>
    <lineage>
        <taxon>Eukaryota</taxon>
        <taxon>Metazoa</taxon>
        <taxon>Ecdysozoa</taxon>
        <taxon>Arthropoda</taxon>
        <taxon>Hexapoda</taxon>
        <taxon>Insecta</taxon>
        <taxon>Pterygota</taxon>
        <taxon>Neoptera</taxon>
        <taxon>Endopterygota</taxon>
        <taxon>Diptera</taxon>
        <taxon>Brachycera</taxon>
        <taxon>Muscomorpha</taxon>
        <taxon>Ephydroidea</taxon>
        <taxon>Drosophilidae</taxon>
        <taxon>Drosophila</taxon>
        <taxon>Sophophora</taxon>
    </lineage>
</organism>
<evidence type="ECO:0000313" key="2">
    <source>
        <dbReference type="EMBL" id="EDW82517.2"/>
    </source>
</evidence>
<keyword evidence="3" id="KW-1185">Reference proteome</keyword>
<reference evidence="2 3" key="1">
    <citation type="journal article" date="2007" name="Nature">
        <title>Evolution of genes and genomes on the Drosophila phylogeny.</title>
        <authorList>
            <consortium name="Drosophila 12 Genomes Consortium"/>
            <person name="Clark A.G."/>
            <person name="Eisen M.B."/>
            <person name="Smith D.R."/>
            <person name="Bergman C.M."/>
            <person name="Oliver B."/>
            <person name="Markow T.A."/>
            <person name="Kaufman T.C."/>
            <person name="Kellis M."/>
            <person name="Gelbart W."/>
            <person name="Iyer V.N."/>
            <person name="Pollard D.A."/>
            <person name="Sackton T.B."/>
            <person name="Larracuente A.M."/>
            <person name="Singh N.D."/>
            <person name="Abad J.P."/>
            <person name="Abt D.N."/>
            <person name="Adryan B."/>
            <person name="Aguade M."/>
            <person name="Akashi H."/>
            <person name="Anderson W.W."/>
            <person name="Aquadro C.F."/>
            <person name="Ardell D.H."/>
            <person name="Arguello R."/>
            <person name="Artieri C.G."/>
            <person name="Barbash D.A."/>
            <person name="Barker D."/>
            <person name="Barsanti P."/>
            <person name="Batterham P."/>
            <person name="Batzoglou S."/>
            <person name="Begun D."/>
            <person name="Bhutkar A."/>
            <person name="Blanco E."/>
            <person name="Bosak S.A."/>
            <person name="Bradley R.K."/>
            <person name="Brand A.D."/>
            <person name="Brent M.R."/>
            <person name="Brooks A.N."/>
            <person name="Brown R.H."/>
            <person name="Butlin R.K."/>
            <person name="Caggese C."/>
            <person name="Calvi B.R."/>
            <person name="Bernardo de Carvalho A."/>
            <person name="Caspi A."/>
            <person name="Castrezana S."/>
            <person name="Celniker S.E."/>
            <person name="Chang J.L."/>
            <person name="Chapple C."/>
            <person name="Chatterji S."/>
            <person name="Chinwalla A."/>
            <person name="Civetta A."/>
            <person name="Clifton S.W."/>
            <person name="Comeron J.M."/>
            <person name="Costello J.C."/>
            <person name="Coyne J.A."/>
            <person name="Daub J."/>
            <person name="David R.G."/>
            <person name="Delcher A.L."/>
            <person name="Delehaunty K."/>
            <person name="Do C.B."/>
            <person name="Ebling H."/>
            <person name="Edwards K."/>
            <person name="Eickbush T."/>
            <person name="Evans J.D."/>
            <person name="Filipski A."/>
            <person name="Findeiss S."/>
            <person name="Freyhult E."/>
            <person name="Fulton L."/>
            <person name="Fulton R."/>
            <person name="Garcia A.C."/>
            <person name="Gardiner A."/>
            <person name="Garfield D.A."/>
            <person name="Garvin B.E."/>
            <person name="Gibson G."/>
            <person name="Gilbert D."/>
            <person name="Gnerre S."/>
            <person name="Godfrey J."/>
            <person name="Good R."/>
            <person name="Gotea V."/>
            <person name="Gravely B."/>
            <person name="Greenberg A.J."/>
            <person name="Griffiths-Jones S."/>
            <person name="Gross S."/>
            <person name="Guigo R."/>
            <person name="Gustafson E.A."/>
            <person name="Haerty W."/>
            <person name="Hahn M.W."/>
            <person name="Halligan D.L."/>
            <person name="Halpern A.L."/>
            <person name="Halter G.M."/>
            <person name="Han M.V."/>
            <person name="Heger A."/>
            <person name="Hillier L."/>
            <person name="Hinrichs A.S."/>
            <person name="Holmes I."/>
            <person name="Hoskins R.A."/>
            <person name="Hubisz M.J."/>
            <person name="Hultmark D."/>
            <person name="Huntley M.A."/>
            <person name="Jaffe D.B."/>
            <person name="Jagadeeshan S."/>
            <person name="Jeck W.R."/>
            <person name="Johnson J."/>
            <person name="Jones C.D."/>
            <person name="Jordan W.C."/>
            <person name="Karpen G.H."/>
            <person name="Kataoka E."/>
            <person name="Keightley P.D."/>
            <person name="Kheradpour P."/>
            <person name="Kirkness E.F."/>
            <person name="Koerich L.B."/>
            <person name="Kristiansen K."/>
            <person name="Kudrna D."/>
            <person name="Kulathinal R.J."/>
            <person name="Kumar S."/>
            <person name="Kwok R."/>
            <person name="Lander E."/>
            <person name="Langley C.H."/>
            <person name="Lapoint R."/>
            <person name="Lazzaro B.P."/>
            <person name="Lee S.J."/>
            <person name="Levesque L."/>
            <person name="Li R."/>
            <person name="Lin C.F."/>
            <person name="Lin M.F."/>
            <person name="Lindblad-Toh K."/>
            <person name="Llopart A."/>
            <person name="Long M."/>
            <person name="Low L."/>
            <person name="Lozovsky E."/>
            <person name="Lu J."/>
            <person name="Luo M."/>
            <person name="Machado C.A."/>
            <person name="Makalowski W."/>
            <person name="Marzo M."/>
            <person name="Matsuda M."/>
            <person name="Matzkin L."/>
            <person name="McAllister B."/>
            <person name="McBride C.S."/>
            <person name="McKernan B."/>
            <person name="McKernan K."/>
            <person name="Mendez-Lago M."/>
            <person name="Minx P."/>
            <person name="Mollenhauer M.U."/>
            <person name="Montooth K."/>
            <person name="Mount S.M."/>
            <person name="Mu X."/>
            <person name="Myers E."/>
            <person name="Negre B."/>
            <person name="Newfeld S."/>
            <person name="Nielsen R."/>
            <person name="Noor M.A."/>
            <person name="O'Grady P."/>
            <person name="Pachter L."/>
            <person name="Papaceit M."/>
            <person name="Parisi M.J."/>
            <person name="Parisi M."/>
            <person name="Parts L."/>
            <person name="Pedersen J.S."/>
            <person name="Pesole G."/>
            <person name="Phillippy A.M."/>
            <person name="Ponting C.P."/>
            <person name="Pop M."/>
            <person name="Porcelli D."/>
            <person name="Powell J.R."/>
            <person name="Prohaska S."/>
            <person name="Pruitt K."/>
            <person name="Puig M."/>
            <person name="Quesneville H."/>
            <person name="Ram K.R."/>
            <person name="Rand D."/>
            <person name="Rasmussen M.D."/>
            <person name="Reed L.K."/>
            <person name="Reenan R."/>
            <person name="Reily A."/>
            <person name="Remington K.A."/>
            <person name="Rieger T.T."/>
            <person name="Ritchie M.G."/>
            <person name="Robin C."/>
            <person name="Rogers Y.H."/>
            <person name="Rohde C."/>
            <person name="Rozas J."/>
            <person name="Rubenfield M.J."/>
            <person name="Ruiz A."/>
            <person name="Russo S."/>
            <person name="Salzberg S.L."/>
            <person name="Sanchez-Gracia A."/>
            <person name="Saranga D.J."/>
            <person name="Sato H."/>
            <person name="Schaeffer S.W."/>
            <person name="Schatz M.C."/>
            <person name="Schlenke T."/>
            <person name="Schwartz R."/>
            <person name="Segarra C."/>
            <person name="Singh R.S."/>
            <person name="Sirot L."/>
            <person name="Sirota M."/>
            <person name="Sisneros N.B."/>
            <person name="Smith C.D."/>
            <person name="Smith T.F."/>
            <person name="Spieth J."/>
            <person name="Stage D.E."/>
            <person name="Stark A."/>
            <person name="Stephan W."/>
            <person name="Strausberg R.L."/>
            <person name="Strempel S."/>
            <person name="Sturgill D."/>
            <person name="Sutton G."/>
            <person name="Sutton G.G."/>
            <person name="Tao W."/>
            <person name="Teichmann S."/>
            <person name="Tobari Y.N."/>
            <person name="Tomimura Y."/>
            <person name="Tsolas J.M."/>
            <person name="Valente V.L."/>
            <person name="Venter E."/>
            <person name="Venter J.C."/>
            <person name="Vicario S."/>
            <person name="Vieira F.G."/>
            <person name="Vilella A.J."/>
            <person name="Villasante A."/>
            <person name="Walenz B."/>
            <person name="Wang J."/>
            <person name="Wasserman M."/>
            <person name="Watts T."/>
            <person name="Wilson D."/>
            <person name="Wilson R.K."/>
            <person name="Wing R.A."/>
            <person name="Wolfner M.F."/>
            <person name="Wong A."/>
            <person name="Wong G.K."/>
            <person name="Wu C.I."/>
            <person name="Wu G."/>
            <person name="Yamamoto D."/>
            <person name="Yang H.P."/>
            <person name="Yang S.P."/>
            <person name="Yorke J.A."/>
            <person name="Yoshida K."/>
            <person name="Zdobnov E."/>
            <person name="Zhang P."/>
            <person name="Zhang Y."/>
            <person name="Zimin A.V."/>
            <person name="Baldwin J."/>
            <person name="Abdouelleil A."/>
            <person name="Abdulkadir J."/>
            <person name="Abebe A."/>
            <person name="Abera B."/>
            <person name="Abreu J."/>
            <person name="Acer S.C."/>
            <person name="Aftuck L."/>
            <person name="Alexander A."/>
            <person name="An P."/>
            <person name="Anderson E."/>
            <person name="Anderson S."/>
            <person name="Arachi H."/>
            <person name="Azer M."/>
            <person name="Bachantsang P."/>
            <person name="Barry A."/>
            <person name="Bayul T."/>
            <person name="Berlin A."/>
            <person name="Bessette D."/>
            <person name="Bloom T."/>
            <person name="Blye J."/>
            <person name="Boguslavskiy L."/>
            <person name="Bonnet C."/>
            <person name="Boukhgalter B."/>
            <person name="Bourzgui I."/>
            <person name="Brown A."/>
            <person name="Cahill P."/>
            <person name="Channer S."/>
            <person name="Cheshatsang Y."/>
            <person name="Chuda L."/>
            <person name="Citroen M."/>
            <person name="Collymore A."/>
            <person name="Cooke P."/>
            <person name="Costello M."/>
            <person name="D'Aco K."/>
            <person name="Daza R."/>
            <person name="De Haan G."/>
            <person name="DeGray S."/>
            <person name="DeMaso C."/>
            <person name="Dhargay N."/>
            <person name="Dooley K."/>
            <person name="Dooley E."/>
            <person name="Doricent M."/>
            <person name="Dorje P."/>
            <person name="Dorjee K."/>
            <person name="Dupes A."/>
            <person name="Elong R."/>
            <person name="Falk J."/>
            <person name="Farina A."/>
            <person name="Faro S."/>
            <person name="Ferguson D."/>
            <person name="Fisher S."/>
            <person name="Foley C.D."/>
            <person name="Franke A."/>
            <person name="Friedrich D."/>
            <person name="Gadbois L."/>
            <person name="Gearin G."/>
            <person name="Gearin C.R."/>
            <person name="Giannoukos G."/>
            <person name="Goode T."/>
            <person name="Graham J."/>
            <person name="Grandbois E."/>
            <person name="Grewal S."/>
            <person name="Gyaltsen K."/>
            <person name="Hafez N."/>
            <person name="Hagos B."/>
            <person name="Hall J."/>
            <person name="Henson C."/>
            <person name="Hollinger A."/>
            <person name="Honan T."/>
            <person name="Huard M.D."/>
            <person name="Hughes L."/>
            <person name="Hurhula B."/>
            <person name="Husby M.E."/>
            <person name="Kamat A."/>
            <person name="Kanga B."/>
            <person name="Kashin S."/>
            <person name="Khazanovich D."/>
            <person name="Kisner P."/>
            <person name="Lance K."/>
            <person name="Lara M."/>
            <person name="Lee W."/>
            <person name="Lennon N."/>
            <person name="Letendre F."/>
            <person name="LeVine R."/>
            <person name="Lipovsky A."/>
            <person name="Liu X."/>
            <person name="Liu J."/>
            <person name="Liu S."/>
            <person name="Lokyitsang T."/>
            <person name="Lokyitsang Y."/>
            <person name="Lubonja R."/>
            <person name="Lui A."/>
            <person name="MacDonald P."/>
            <person name="Magnisalis V."/>
            <person name="Maru K."/>
            <person name="Matthews C."/>
            <person name="McCusker W."/>
            <person name="McDonough S."/>
            <person name="Mehta T."/>
            <person name="Meldrim J."/>
            <person name="Meneus L."/>
            <person name="Mihai O."/>
            <person name="Mihalev A."/>
            <person name="Mihova T."/>
            <person name="Mittelman R."/>
            <person name="Mlenga V."/>
            <person name="Montmayeur A."/>
            <person name="Mulrain L."/>
            <person name="Navidi A."/>
            <person name="Naylor J."/>
            <person name="Negash T."/>
            <person name="Nguyen T."/>
            <person name="Nguyen N."/>
            <person name="Nicol R."/>
            <person name="Norbu C."/>
            <person name="Norbu N."/>
            <person name="Novod N."/>
            <person name="O'Neill B."/>
            <person name="Osman S."/>
            <person name="Markiewicz E."/>
            <person name="Oyono O.L."/>
            <person name="Patti C."/>
            <person name="Phunkhang P."/>
            <person name="Pierre F."/>
            <person name="Priest M."/>
            <person name="Raghuraman S."/>
            <person name="Rege F."/>
            <person name="Reyes R."/>
            <person name="Rise C."/>
            <person name="Rogov P."/>
            <person name="Ross K."/>
            <person name="Ryan E."/>
            <person name="Settipalli S."/>
            <person name="Shea T."/>
            <person name="Sherpa N."/>
            <person name="Shi L."/>
            <person name="Shih D."/>
            <person name="Sparrow T."/>
            <person name="Spaulding J."/>
            <person name="Stalker J."/>
            <person name="Stange-Thomann N."/>
            <person name="Stavropoulos S."/>
            <person name="Stone C."/>
            <person name="Strader C."/>
            <person name="Tesfaye S."/>
            <person name="Thomson T."/>
            <person name="Thoulutsang Y."/>
            <person name="Thoulutsang D."/>
            <person name="Topham K."/>
            <person name="Topping I."/>
            <person name="Tsamla T."/>
            <person name="Vassiliev H."/>
            <person name="Vo A."/>
            <person name="Wangchuk T."/>
            <person name="Wangdi T."/>
            <person name="Weiand M."/>
            <person name="Wilkinson J."/>
            <person name="Wilson A."/>
            <person name="Yadav S."/>
            <person name="Young G."/>
            <person name="Yu Q."/>
            <person name="Zembek L."/>
            <person name="Zhong D."/>
            <person name="Zimmer A."/>
            <person name="Zwirko Z."/>
            <person name="Jaffe D.B."/>
            <person name="Alvarez P."/>
            <person name="Brockman W."/>
            <person name="Butler J."/>
            <person name="Chin C."/>
            <person name="Gnerre S."/>
            <person name="Grabherr M."/>
            <person name="Kleber M."/>
            <person name="Mauceli E."/>
            <person name="MacCallum I."/>
        </authorList>
    </citation>
    <scope>NUCLEOTIDE SEQUENCE [LARGE SCALE GENOMIC DNA]</scope>
    <source>
        <strain evidence="3">Tucson 14030-0811.24</strain>
    </source>
</reference>
<accession>B4NCF8</accession>
<evidence type="ECO:0000256" key="1">
    <source>
        <dbReference type="SAM" id="MobiDB-lite"/>
    </source>
</evidence>